<feature type="compositionally biased region" description="Acidic residues" evidence="1">
    <location>
        <begin position="465"/>
        <end position="502"/>
    </location>
</feature>
<evidence type="ECO:0000313" key="3">
    <source>
        <dbReference type="Proteomes" id="UP000775547"/>
    </source>
</evidence>
<dbReference type="OrthoDB" id="2269034at2759"/>
<evidence type="ECO:0000313" key="2">
    <source>
        <dbReference type="EMBL" id="KAG5641531.1"/>
    </source>
</evidence>
<reference evidence="2" key="1">
    <citation type="submission" date="2020-07" db="EMBL/GenBank/DDBJ databases">
        <authorList>
            <person name="Nieuwenhuis M."/>
            <person name="Van De Peppel L.J.J."/>
        </authorList>
    </citation>
    <scope>NUCLEOTIDE SEQUENCE</scope>
    <source>
        <strain evidence="2">AP01</strain>
        <tissue evidence="2">Mycelium</tissue>
    </source>
</reference>
<protein>
    <recommendedName>
        <fullName evidence="4">F-box domain-containing protein</fullName>
    </recommendedName>
</protein>
<dbReference type="Proteomes" id="UP000775547">
    <property type="component" value="Unassembled WGS sequence"/>
</dbReference>
<sequence length="502" mass="56317">MSSNAKMLGLPTTEIPSPPTPSSPISQLPNELLQEVLLHILPEISDDAFHCDSGLTRSTHTFSAVCHRWKEIALSTREMWASVAFKEPRRTSSSRLHSITYWNSVRRGLNAWFKRADPSAALSLSLTFTTNNGSRNNGIWPQAPAALDQPIIKHVLPWHRLAELHINDPFLFPLSIANALRVCPNLTRLYVDGVNCFPYSESDAEGDAEGGLIQLPNLVELTLRVGCLWTFEDPDDTSLNYAFPGRMKVPALRELVISGQSGMQNDCFLARSVLESLIQSRAPITHLILHELTFNAFALFEVFADLPTLEYIHLSPKYGECGGFASACGLMAYDVDEVCNMLPNLHVLIIEDNFPDIDSIRTPFYYAFIEAMLNGTTFHIPDPSDWDKIIMEIAQTRRWDPKNYPFAQEGLRQLEHLEVTFGNAERSPRQTAESRNAAKVLLRGGLEVEYPRLGVSSKAARESEEIFGDDGLSDDDQDEEERDEEEQDGDGENDEDEDGQDY</sequence>
<gene>
    <name evidence="2" type="ORF">DXG03_004806</name>
</gene>
<evidence type="ECO:0000256" key="1">
    <source>
        <dbReference type="SAM" id="MobiDB-lite"/>
    </source>
</evidence>
<proteinExistence type="predicted"/>
<evidence type="ECO:0008006" key="4">
    <source>
        <dbReference type="Google" id="ProtNLM"/>
    </source>
</evidence>
<name>A0A9P7K7Q5_9AGAR</name>
<dbReference type="AlphaFoldDB" id="A0A9P7K7Q5"/>
<dbReference type="SUPFAM" id="SSF52047">
    <property type="entry name" value="RNI-like"/>
    <property type="match status" value="1"/>
</dbReference>
<comment type="caution">
    <text evidence="2">The sequence shown here is derived from an EMBL/GenBank/DDBJ whole genome shotgun (WGS) entry which is preliminary data.</text>
</comment>
<feature type="region of interest" description="Disordered" evidence="1">
    <location>
        <begin position="455"/>
        <end position="502"/>
    </location>
</feature>
<reference evidence="2" key="2">
    <citation type="submission" date="2021-10" db="EMBL/GenBank/DDBJ databases">
        <title>Phylogenomics reveals ancestral predisposition of the termite-cultivated fungus Termitomyces towards a domesticated lifestyle.</title>
        <authorList>
            <person name="Auxier B."/>
            <person name="Grum-Grzhimaylo A."/>
            <person name="Cardenas M.E."/>
            <person name="Lodge J.D."/>
            <person name="Laessoe T."/>
            <person name="Pedersen O."/>
            <person name="Smith M.E."/>
            <person name="Kuyper T.W."/>
            <person name="Franco-Molano E.A."/>
            <person name="Baroni T.J."/>
            <person name="Aanen D.K."/>
        </authorList>
    </citation>
    <scope>NUCLEOTIDE SEQUENCE</scope>
    <source>
        <strain evidence="2">AP01</strain>
        <tissue evidence="2">Mycelium</tissue>
    </source>
</reference>
<dbReference type="InterPro" id="IPR032675">
    <property type="entry name" value="LRR_dom_sf"/>
</dbReference>
<dbReference type="Gene3D" id="3.80.10.10">
    <property type="entry name" value="Ribonuclease Inhibitor"/>
    <property type="match status" value="1"/>
</dbReference>
<feature type="region of interest" description="Disordered" evidence="1">
    <location>
        <begin position="1"/>
        <end position="26"/>
    </location>
</feature>
<organism evidence="2 3">
    <name type="scientific">Asterophora parasitica</name>
    <dbReference type="NCBI Taxonomy" id="117018"/>
    <lineage>
        <taxon>Eukaryota</taxon>
        <taxon>Fungi</taxon>
        <taxon>Dikarya</taxon>
        <taxon>Basidiomycota</taxon>
        <taxon>Agaricomycotina</taxon>
        <taxon>Agaricomycetes</taxon>
        <taxon>Agaricomycetidae</taxon>
        <taxon>Agaricales</taxon>
        <taxon>Tricholomatineae</taxon>
        <taxon>Lyophyllaceae</taxon>
        <taxon>Asterophora</taxon>
    </lineage>
</organism>
<accession>A0A9P7K7Q5</accession>
<keyword evidence="3" id="KW-1185">Reference proteome</keyword>
<dbReference type="EMBL" id="JABCKV010000294">
    <property type="protein sequence ID" value="KAG5641531.1"/>
    <property type="molecule type" value="Genomic_DNA"/>
</dbReference>